<dbReference type="Proteomes" id="UP000249135">
    <property type="component" value="Unassembled WGS sequence"/>
</dbReference>
<name>A0A2W5SPJ9_VARPD</name>
<dbReference type="InterPro" id="IPR018718">
    <property type="entry name" value="DUF2242"/>
</dbReference>
<dbReference type="EMBL" id="QFPP01000042">
    <property type="protein sequence ID" value="PZQ76760.1"/>
    <property type="molecule type" value="Genomic_DNA"/>
</dbReference>
<sequence length="124" mass="13082">MPATTPTAPFSAPAAARHASRGWRAAAAAVAALLLAACGSSGPRPVKHYDPEAFDSTTTHTRTYGVEQGRTCEAARRALLSQGYLVTTATGEQVTARKNFQPEGEVHLEVEFRVVCANEQGGAR</sequence>
<protein>
    <submittedName>
        <fullName evidence="1">DUF2242 domain-containing protein</fullName>
    </submittedName>
</protein>
<dbReference type="Pfam" id="PF10001">
    <property type="entry name" value="DUF2242"/>
    <property type="match status" value="1"/>
</dbReference>
<feature type="non-terminal residue" evidence="1">
    <location>
        <position position="124"/>
    </location>
</feature>
<evidence type="ECO:0000313" key="1">
    <source>
        <dbReference type="EMBL" id="PZQ76760.1"/>
    </source>
</evidence>
<comment type="caution">
    <text evidence="1">The sequence shown here is derived from an EMBL/GenBank/DDBJ whole genome shotgun (WGS) entry which is preliminary data.</text>
</comment>
<gene>
    <name evidence="1" type="ORF">DI563_06085</name>
</gene>
<organism evidence="1 2">
    <name type="scientific">Variovorax paradoxus</name>
    <dbReference type="NCBI Taxonomy" id="34073"/>
    <lineage>
        <taxon>Bacteria</taxon>
        <taxon>Pseudomonadati</taxon>
        <taxon>Pseudomonadota</taxon>
        <taxon>Betaproteobacteria</taxon>
        <taxon>Burkholderiales</taxon>
        <taxon>Comamonadaceae</taxon>
        <taxon>Variovorax</taxon>
    </lineage>
</organism>
<dbReference type="AlphaFoldDB" id="A0A2W5SPJ9"/>
<evidence type="ECO:0000313" key="2">
    <source>
        <dbReference type="Proteomes" id="UP000249135"/>
    </source>
</evidence>
<proteinExistence type="predicted"/>
<accession>A0A2W5SPJ9</accession>
<reference evidence="1 2" key="1">
    <citation type="submission" date="2017-08" db="EMBL/GenBank/DDBJ databases">
        <title>Infants hospitalized years apart are colonized by the same room-sourced microbial strains.</title>
        <authorList>
            <person name="Brooks B."/>
            <person name="Olm M.R."/>
            <person name="Firek B.A."/>
            <person name="Baker R."/>
            <person name="Thomas B.C."/>
            <person name="Morowitz M.J."/>
            <person name="Banfield J.F."/>
        </authorList>
    </citation>
    <scope>NUCLEOTIDE SEQUENCE [LARGE SCALE GENOMIC DNA]</scope>
    <source>
        <strain evidence="1">S2_005_003_R2_41</strain>
    </source>
</reference>